<evidence type="ECO:0000313" key="2">
    <source>
        <dbReference type="Proteomes" id="UP000242791"/>
    </source>
</evidence>
<protein>
    <submittedName>
        <fullName evidence="1">Uncharacterized protein</fullName>
    </submittedName>
</protein>
<name>A0A1J9Q421_9EURO</name>
<dbReference type="Proteomes" id="UP000242791">
    <property type="component" value="Unassembled WGS sequence"/>
</dbReference>
<organism evidence="1 2">
    <name type="scientific">Blastomyces percursus</name>
    <dbReference type="NCBI Taxonomy" id="1658174"/>
    <lineage>
        <taxon>Eukaryota</taxon>
        <taxon>Fungi</taxon>
        <taxon>Dikarya</taxon>
        <taxon>Ascomycota</taxon>
        <taxon>Pezizomycotina</taxon>
        <taxon>Eurotiomycetes</taxon>
        <taxon>Eurotiomycetidae</taxon>
        <taxon>Onygenales</taxon>
        <taxon>Ajellomycetaceae</taxon>
        <taxon>Blastomyces</taxon>
    </lineage>
</organism>
<reference evidence="1 2" key="1">
    <citation type="submission" date="2015-08" db="EMBL/GenBank/DDBJ databases">
        <title>Emmonsia species relationships and genome sequence.</title>
        <authorList>
            <person name="Cuomo C.A."/>
            <person name="Schwartz I.S."/>
            <person name="Kenyon C."/>
            <person name="De Hoog G.S."/>
            <person name="Govender N.P."/>
            <person name="Botha A."/>
            <person name="Moreno L."/>
            <person name="De Vries M."/>
            <person name="Munoz J.F."/>
            <person name="Stielow J.B."/>
        </authorList>
    </citation>
    <scope>NUCLEOTIDE SEQUENCE [LARGE SCALE GENOMIC DNA]</scope>
    <source>
        <strain evidence="1 2">EI222</strain>
    </source>
</reference>
<comment type="caution">
    <text evidence="1">The sequence shown here is derived from an EMBL/GenBank/DDBJ whole genome shotgun (WGS) entry which is preliminary data.</text>
</comment>
<sequence>MIFLPFHWEWSESSTPIEIFVTIDEGNCREKPIKKLMIVKHGKTKEILDPVVEENTLHEQVEDTLARECL</sequence>
<accession>A0A1J9Q421</accession>
<proteinExistence type="predicted"/>
<dbReference type="AlphaFoldDB" id="A0A1J9Q421"/>
<gene>
    <name evidence="1" type="ORF">ACJ73_10018</name>
</gene>
<dbReference type="VEuPathDB" id="FungiDB:ACJ73_10018"/>
<evidence type="ECO:0000313" key="1">
    <source>
        <dbReference type="EMBL" id="OJD09917.1"/>
    </source>
</evidence>
<dbReference type="EMBL" id="LGTZ01003250">
    <property type="protein sequence ID" value="OJD09917.1"/>
    <property type="molecule type" value="Genomic_DNA"/>
</dbReference>
<keyword evidence="2" id="KW-1185">Reference proteome</keyword>